<dbReference type="GO" id="GO:0015344">
    <property type="term" value="F:siderophore uptake transmembrane transporter activity"/>
    <property type="evidence" value="ECO:0007669"/>
    <property type="project" value="TreeGrafter"/>
</dbReference>
<evidence type="ECO:0000256" key="3">
    <source>
        <dbReference type="ARBA" id="ARBA00022452"/>
    </source>
</evidence>
<evidence type="ECO:0000256" key="1">
    <source>
        <dbReference type="ARBA" id="ARBA00004571"/>
    </source>
</evidence>
<feature type="chain" id="PRO_5029911872" evidence="14">
    <location>
        <begin position="22"/>
        <end position="797"/>
    </location>
</feature>
<comment type="similarity">
    <text evidence="12 13">Belongs to the TonB-dependent receptor family.</text>
</comment>
<evidence type="ECO:0000259" key="16">
    <source>
        <dbReference type="Pfam" id="PF07715"/>
    </source>
</evidence>
<keyword evidence="2 12" id="KW-0813">Transport</keyword>
<keyword evidence="17" id="KW-0675">Receptor</keyword>
<keyword evidence="5 12" id="KW-0812">Transmembrane</keyword>
<dbReference type="InterPro" id="IPR013784">
    <property type="entry name" value="Carb-bd-like_fold"/>
</dbReference>
<dbReference type="OrthoDB" id="9775095at2"/>
<evidence type="ECO:0000256" key="5">
    <source>
        <dbReference type="ARBA" id="ARBA00022692"/>
    </source>
</evidence>
<dbReference type="Pfam" id="PF00593">
    <property type="entry name" value="TonB_dep_Rec_b-barrel"/>
    <property type="match status" value="1"/>
</dbReference>
<gene>
    <name evidence="17" type="ORF">GJU39_16060</name>
</gene>
<keyword evidence="7" id="KW-0408">Iron</keyword>
<comment type="subcellular location">
    <subcellularLocation>
        <location evidence="1 12">Cell outer membrane</location>
        <topology evidence="1 12">Multi-pass membrane protein</topology>
    </subcellularLocation>
</comment>
<dbReference type="SUPFAM" id="SSF49452">
    <property type="entry name" value="Starch-binding domain-like"/>
    <property type="match status" value="1"/>
</dbReference>
<evidence type="ECO:0000313" key="17">
    <source>
        <dbReference type="EMBL" id="MRX77603.1"/>
    </source>
</evidence>
<dbReference type="EMBL" id="WKKH01000027">
    <property type="protein sequence ID" value="MRX77603.1"/>
    <property type="molecule type" value="Genomic_DNA"/>
</dbReference>
<evidence type="ECO:0000256" key="7">
    <source>
        <dbReference type="ARBA" id="ARBA00023004"/>
    </source>
</evidence>
<dbReference type="PROSITE" id="PS52016">
    <property type="entry name" value="TONB_DEPENDENT_REC_3"/>
    <property type="match status" value="1"/>
</dbReference>
<evidence type="ECO:0000256" key="4">
    <source>
        <dbReference type="ARBA" id="ARBA00022496"/>
    </source>
</evidence>
<keyword evidence="10 12" id="KW-0472">Membrane</keyword>
<dbReference type="CDD" id="cd01347">
    <property type="entry name" value="ligand_gated_channel"/>
    <property type="match status" value="1"/>
</dbReference>
<keyword evidence="4" id="KW-0410">Iron transport</keyword>
<proteinExistence type="inferred from homology"/>
<evidence type="ECO:0000259" key="15">
    <source>
        <dbReference type="Pfam" id="PF00593"/>
    </source>
</evidence>
<evidence type="ECO:0000256" key="10">
    <source>
        <dbReference type="ARBA" id="ARBA00023136"/>
    </source>
</evidence>
<organism evidence="17 18">
    <name type="scientific">Pedobacter petrophilus</name>
    <dbReference type="NCBI Taxonomy" id="1908241"/>
    <lineage>
        <taxon>Bacteria</taxon>
        <taxon>Pseudomonadati</taxon>
        <taxon>Bacteroidota</taxon>
        <taxon>Sphingobacteriia</taxon>
        <taxon>Sphingobacteriales</taxon>
        <taxon>Sphingobacteriaceae</taxon>
        <taxon>Pedobacter</taxon>
    </lineage>
</organism>
<dbReference type="InterPro" id="IPR036942">
    <property type="entry name" value="Beta-barrel_TonB_sf"/>
</dbReference>
<dbReference type="InterPro" id="IPR037066">
    <property type="entry name" value="Plug_dom_sf"/>
</dbReference>
<evidence type="ECO:0000256" key="13">
    <source>
        <dbReference type="RuleBase" id="RU003357"/>
    </source>
</evidence>
<feature type="signal peptide" evidence="14">
    <location>
        <begin position="1"/>
        <end position="21"/>
    </location>
</feature>
<evidence type="ECO:0000256" key="6">
    <source>
        <dbReference type="ARBA" id="ARBA00022729"/>
    </source>
</evidence>
<protein>
    <submittedName>
        <fullName evidence="17">TonB-dependent receptor</fullName>
    </submittedName>
</protein>
<dbReference type="Pfam" id="PF13620">
    <property type="entry name" value="CarboxypepD_reg"/>
    <property type="match status" value="1"/>
</dbReference>
<dbReference type="GO" id="GO:0030246">
    <property type="term" value="F:carbohydrate binding"/>
    <property type="evidence" value="ECO:0007669"/>
    <property type="project" value="InterPro"/>
</dbReference>
<evidence type="ECO:0000313" key="18">
    <source>
        <dbReference type="Proteomes" id="UP000487757"/>
    </source>
</evidence>
<dbReference type="InterPro" id="IPR012910">
    <property type="entry name" value="Plug_dom"/>
</dbReference>
<dbReference type="GO" id="GO:0009279">
    <property type="term" value="C:cell outer membrane"/>
    <property type="evidence" value="ECO:0007669"/>
    <property type="project" value="UniProtKB-SubCell"/>
</dbReference>
<dbReference type="InterPro" id="IPR039426">
    <property type="entry name" value="TonB-dep_rcpt-like"/>
</dbReference>
<keyword evidence="8" id="KW-0406">Ion transport</keyword>
<dbReference type="SUPFAM" id="SSF56935">
    <property type="entry name" value="Porins"/>
    <property type="match status" value="1"/>
</dbReference>
<feature type="domain" description="TonB-dependent receptor-like beta-barrel" evidence="15">
    <location>
        <begin position="356"/>
        <end position="771"/>
    </location>
</feature>
<sequence length="797" mass="87961">MKYLYLLLTACLLVAGISTFAQKPGKISGKVTLIDGQPYASASVSLLETGKSTLTDENGNYVFGNIAPGRYTVRFQLLGNPQKDLQVNVVQGETAKQDYRLERENVQALQEVTVAGATNKFTQKESVYIARLPLKNLENPQVYNSVPKALFQEQMAVDLGSISKNVPGAGIPMLANQGRVTFRSRGFDTEPNARNGVAGAAFSFIDPANLERIEAIKGPSATLFGNSIASSYGGLYNRVTKKPYNGFGGEVGYTTGSWNFNRLTVDVNTPINEDRTALFRLNGATTWEHSFQDLGYTNSVNVAPSFSYQITDRLSLLLDVEFGQAKGTSVVRLNPYVAVPAGQTSVERSIADIGFPYNKTFLSNDLTYKTQMMNIFGQINYKISDEWTSQTILSRARSSISGDITALNGRTETTIRPNVIVGYTQFIATDLQQNFIGDFKIAGHRNRIVVGLDYYNNYNDFDRVTVNLPDVDFINTPASYRVSQFKVDSLTSRGTLRKETNRDNTYAAYVSNVFNITDQLTAMASLRSNRYQYKGVYNISTGLTSGGLGVGGIQAGPYNQTSFSPKFGLVYEVFKDHMSLFGNYMNGFFNKSGVARDGSGFKAEHANQLEFGMKADIFEHKLVGTVSYYDIKVKNILRPDPIDVNYSVQDGSQLSRGLEVELTANPVDGLNIVAGYAYNNSKVSDASDLRNNGLRPGQSGPPNTVNFWVSYRFPQGKLKGLGAGFGGNTGDRSYYTNTYNTKFIIPSYQIFDTSVFYDHAKFRVGFKVDNLTSEKAWSVRLTPQAPARFTGNFILKF</sequence>
<name>A0A7K0G180_9SPHI</name>
<evidence type="ECO:0000256" key="14">
    <source>
        <dbReference type="SAM" id="SignalP"/>
    </source>
</evidence>
<comment type="caution">
    <text evidence="17">The sequence shown here is derived from an EMBL/GenBank/DDBJ whole genome shotgun (WGS) entry which is preliminary data.</text>
</comment>
<keyword evidence="11 12" id="KW-0998">Cell outer membrane</keyword>
<keyword evidence="6 14" id="KW-0732">Signal</keyword>
<reference evidence="17 18" key="1">
    <citation type="submission" date="2019-11" db="EMBL/GenBank/DDBJ databases">
        <title>Pedobacter petrophilus genome.</title>
        <authorList>
            <person name="Feldbauer M.J."/>
            <person name="Newman J.D."/>
        </authorList>
    </citation>
    <scope>NUCLEOTIDE SEQUENCE [LARGE SCALE GENOMIC DNA]</scope>
    <source>
        <strain evidence="17 18">LMG 29686</strain>
    </source>
</reference>
<evidence type="ECO:0000256" key="11">
    <source>
        <dbReference type="ARBA" id="ARBA00023237"/>
    </source>
</evidence>
<dbReference type="Gene3D" id="2.60.40.1120">
    <property type="entry name" value="Carboxypeptidase-like, regulatory domain"/>
    <property type="match status" value="1"/>
</dbReference>
<dbReference type="Gene3D" id="2.40.170.20">
    <property type="entry name" value="TonB-dependent receptor, beta-barrel domain"/>
    <property type="match status" value="1"/>
</dbReference>
<evidence type="ECO:0000256" key="8">
    <source>
        <dbReference type="ARBA" id="ARBA00023065"/>
    </source>
</evidence>
<keyword evidence="9 13" id="KW-0798">TonB box</keyword>
<dbReference type="Proteomes" id="UP000487757">
    <property type="component" value="Unassembled WGS sequence"/>
</dbReference>
<dbReference type="RefSeq" id="WP_154282004.1">
    <property type="nucleotide sequence ID" value="NZ_JBHUJQ010000001.1"/>
</dbReference>
<keyword evidence="3 12" id="KW-1134">Transmembrane beta strand</keyword>
<evidence type="ECO:0000256" key="9">
    <source>
        <dbReference type="ARBA" id="ARBA00023077"/>
    </source>
</evidence>
<feature type="domain" description="TonB-dependent receptor plug" evidence="16">
    <location>
        <begin position="137"/>
        <end position="227"/>
    </location>
</feature>
<accession>A0A7K0G180</accession>
<dbReference type="Gene3D" id="2.170.130.10">
    <property type="entry name" value="TonB-dependent receptor, plug domain"/>
    <property type="match status" value="1"/>
</dbReference>
<dbReference type="PANTHER" id="PTHR32552:SF68">
    <property type="entry name" value="FERRICHROME OUTER MEMBRANE TRANSPORTER_PHAGE RECEPTOR"/>
    <property type="match status" value="1"/>
</dbReference>
<dbReference type="InterPro" id="IPR000531">
    <property type="entry name" value="Beta-barrel_TonB"/>
</dbReference>
<dbReference type="PANTHER" id="PTHR32552">
    <property type="entry name" value="FERRICHROME IRON RECEPTOR-RELATED"/>
    <property type="match status" value="1"/>
</dbReference>
<evidence type="ECO:0000256" key="2">
    <source>
        <dbReference type="ARBA" id="ARBA00022448"/>
    </source>
</evidence>
<dbReference type="Pfam" id="PF07715">
    <property type="entry name" value="Plug"/>
    <property type="match status" value="1"/>
</dbReference>
<dbReference type="AlphaFoldDB" id="A0A7K0G180"/>
<evidence type="ECO:0000256" key="12">
    <source>
        <dbReference type="PROSITE-ProRule" id="PRU01360"/>
    </source>
</evidence>
<keyword evidence="18" id="KW-1185">Reference proteome</keyword>